<dbReference type="RefSeq" id="WP_166403401.1">
    <property type="nucleotide sequence ID" value="NZ_JAANHS010000007.1"/>
</dbReference>
<protein>
    <submittedName>
        <fullName evidence="4">OmpA family protein</fullName>
    </submittedName>
</protein>
<gene>
    <name evidence="4" type="ORF">G8O29_11630</name>
</gene>
<dbReference type="InterPro" id="IPR006665">
    <property type="entry name" value="OmpA-like"/>
</dbReference>
<evidence type="ECO:0000259" key="3">
    <source>
        <dbReference type="PROSITE" id="PS51123"/>
    </source>
</evidence>
<proteinExistence type="predicted"/>
<name>A0ABX0G8A2_9RHOB</name>
<feature type="region of interest" description="Disordered" evidence="2">
    <location>
        <begin position="33"/>
        <end position="58"/>
    </location>
</feature>
<dbReference type="PANTHER" id="PTHR30329">
    <property type="entry name" value="STATOR ELEMENT OF FLAGELLAR MOTOR COMPLEX"/>
    <property type="match status" value="1"/>
</dbReference>
<feature type="compositionally biased region" description="Low complexity" evidence="2">
    <location>
        <begin position="94"/>
        <end position="118"/>
    </location>
</feature>
<evidence type="ECO:0000313" key="4">
    <source>
        <dbReference type="EMBL" id="NHB77389.1"/>
    </source>
</evidence>
<evidence type="ECO:0000256" key="1">
    <source>
        <dbReference type="PROSITE-ProRule" id="PRU00473"/>
    </source>
</evidence>
<accession>A0ABX0G8A2</accession>
<dbReference type="CDD" id="cd07185">
    <property type="entry name" value="OmpA_C-like"/>
    <property type="match status" value="1"/>
</dbReference>
<dbReference type="Pfam" id="PF00691">
    <property type="entry name" value="OmpA"/>
    <property type="match status" value="1"/>
</dbReference>
<feature type="domain" description="OmpA-like" evidence="3">
    <location>
        <begin position="474"/>
        <end position="594"/>
    </location>
</feature>
<keyword evidence="1" id="KW-0472">Membrane</keyword>
<dbReference type="InterPro" id="IPR036737">
    <property type="entry name" value="OmpA-like_sf"/>
</dbReference>
<feature type="non-terminal residue" evidence="4">
    <location>
        <position position="1"/>
    </location>
</feature>
<reference evidence="4 5" key="1">
    <citation type="journal article" date="2022" name="Microorganisms">
        <title>Genome Sequence and Characterization of a Xanthorhodopsin-Containing, Aerobic Anoxygenic Phototrophic Rhodobacter Species, Isolated from Mesophilic Conditions at Yellowstone National Park.</title>
        <authorList>
            <person name="Kyndt J.A."/>
            <person name="Robertson S."/>
            <person name="Shoffstall I.B."/>
            <person name="Ramaley R.F."/>
            <person name="Meyer T.E."/>
        </authorList>
    </citation>
    <scope>NUCLEOTIDE SEQUENCE [LARGE SCALE GENOMIC DNA]</scope>
    <source>
        <strain evidence="4 5">M37P</strain>
    </source>
</reference>
<dbReference type="InterPro" id="IPR050330">
    <property type="entry name" value="Bact_OuterMem_StrucFunc"/>
</dbReference>
<dbReference type="Proteomes" id="UP001515660">
    <property type="component" value="Unassembled WGS sequence"/>
</dbReference>
<dbReference type="PROSITE" id="PS51123">
    <property type="entry name" value="OMPA_2"/>
    <property type="match status" value="1"/>
</dbReference>
<sequence length="601" mass="61181">AQAEAEAQAAAEAAAAQAAAEAAAAEAAAQAAAAEAAARAEAEAQAAAAAAQAEADAAAAEAAAQAEAAAVQAEAEAAQAAAAEAAAAEAAAQAEAEAAATAETPVVEEPVVEAPAEAVPEEATEDATVVEAPAAEVAAEGAIIDQATGEVVDPEAAAAAVAAAEAELVAPSGEIVDPAAGLKVAEPDPAVAVDPIDAPVVSESEVEGLTQLLTSDPTAIDPAALAAATLVTAAPDAGAASGNAAPILEADPASLVATVTQTITDADARSSSQEFAAAPVALAGGKKSGLSDLEKAGLLVLGALAVGAIIKNNQAAAATPTVSTMGPQEARVVSNTGDRVIVLQPDGTYRVLKDDDAVIRRPGSTVRTETFKDGSTRTIVERADGTQVVTIRDATGRVLRRATYDSLGREIVLIDDLEVERPVIVRDLPKPRRPIVISSKDQDYALKRELARVEAERVGRKFSLRQIREIPAVRALAAKLDVTPITFASGSAAVAPQQARNLADLGRLMQDLLADNPREIFLIEGHTDATGKAAMNLVLSDRRAESVALALTEYFDIPPENMVVQGYGETELLIDTQASEPRNRRVEVRVITPLLRTATIR</sequence>
<evidence type="ECO:0000313" key="5">
    <source>
        <dbReference type="Proteomes" id="UP001515660"/>
    </source>
</evidence>
<dbReference type="EMBL" id="JAANHS010000007">
    <property type="protein sequence ID" value="NHB77389.1"/>
    <property type="molecule type" value="Genomic_DNA"/>
</dbReference>
<organism evidence="4 5">
    <name type="scientific">Rhodobacter calidifons</name>
    <dbReference type="NCBI Taxonomy" id="2715277"/>
    <lineage>
        <taxon>Bacteria</taxon>
        <taxon>Pseudomonadati</taxon>
        <taxon>Pseudomonadota</taxon>
        <taxon>Alphaproteobacteria</taxon>
        <taxon>Rhodobacterales</taxon>
        <taxon>Rhodobacter group</taxon>
        <taxon>Rhodobacter</taxon>
    </lineage>
</organism>
<dbReference type="PANTHER" id="PTHR30329:SF21">
    <property type="entry name" value="LIPOPROTEIN YIAD-RELATED"/>
    <property type="match status" value="1"/>
</dbReference>
<dbReference type="SUPFAM" id="SSF103088">
    <property type="entry name" value="OmpA-like"/>
    <property type="match status" value="1"/>
</dbReference>
<dbReference type="Gene3D" id="3.30.1330.60">
    <property type="entry name" value="OmpA-like domain"/>
    <property type="match status" value="1"/>
</dbReference>
<keyword evidence="5" id="KW-1185">Reference proteome</keyword>
<feature type="region of interest" description="Disordered" evidence="2">
    <location>
        <begin position="94"/>
        <end position="127"/>
    </location>
</feature>
<comment type="caution">
    <text evidence="4">The sequence shown here is derived from an EMBL/GenBank/DDBJ whole genome shotgun (WGS) entry which is preliminary data.</text>
</comment>
<evidence type="ECO:0000256" key="2">
    <source>
        <dbReference type="SAM" id="MobiDB-lite"/>
    </source>
</evidence>